<dbReference type="RefSeq" id="WP_344817319.1">
    <property type="nucleotide sequence ID" value="NZ_BAABCT010000012.1"/>
</dbReference>
<feature type="transmembrane region" description="Helical" evidence="6">
    <location>
        <begin position="53"/>
        <end position="73"/>
    </location>
</feature>
<name>A0ABP7W5M7_9FLAO</name>
<keyword evidence="8" id="KW-1185">Reference proteome</keyword>
<evidence type="ECO:0000256" key="3">
    <source>
        <dbReference type="ARBA" id="ARBA00022692"/>
    </source>
</evidence>
<feature type="transmembrane region" description="Helical" evidence="6">
    <location>
        <begin position="165"/>
        <end position="188"/>
    </location>
</feature>
<keyword evidence="4 6" id="KW-1133">Transmembrane helix</keyword>
<keyword evidence="2" id="KW-1003">Cell membrane</keyword>
<gene>
    <name evidence="7" type="ORF">GCM10022389_28260</name>
</gene>
<feature type="transmembrane region" description="Helical" evidence="6">
    <location>
        <begin position="411"/>
        <end position="428"/>
    </location>
</feature>
<proteinExistence type="predicted"/>
<feature type="transmembrane region" description="Helical" evidence="6">
    <location>
        <begin position="94"/>
        <end position="117"/>
    </location>
</feature>
<dbReference type="EMBL" id="BAABCT010000012">
    <property type="protein sequence ID" value="GAA4080493.1"/>
    <property type="molecule type" value="Genomic_DNA"/>
</dbReference>
<evidence type="ECO:0000256" key="1">
    <source>
        <dbReference type="ARBA" id="ARBA00004651"/>
    </source>
</evidence>
<dbReference type="Proteomes" id="UP001500367">
    <property type="component" value="Unassembled WGS sequence"/>
</dbReference>
<feature type="transmembrane region" description="Helical" evidence="6">
    <location>
        <begin position="137"/>
        <end position="158"/>
    </location>
</feature>
<evidence type="ECO:0000313" key="8">
    <source>
        <dbReference type="Proteomes" id="UP001500367"/>
    </source>
</evidence>
<keyword evidence="5 6" id="KW-0472">Membrane</keyword>
<organism evidence="7 8">
    <name type="scientific">Flavobacterium cheonanense</name>
    <dbReference type="NCBI Taxonomy" id="706183"/>
    <lineage>
        <taxon>Bacteria</taxon>
        <taxon>Pseudomonadati</taxon>
        <taxon>Bacteroidota</taxon>
        <taxon>Flavobacteriia</taxon>
        <taxon>Flavobacteriales</taxon>
        <taxon>Flavobacteriaceae</taxon>
        <taxon>Flavobacterium</taxon>
    </lineage>
</organism>
<feature type="transmembrane region" description="Helical" evidence="6">
    <location>
        <begin position="354"/>
        <end position="373"/>
    </location>
</feature>
<feature type="transmembrane region" description="Helical" evidence="6">
    <location>
        <begin position="449"/>
        <end position="471"/>
    </location>
</feature>
<keyword evidence="3 6" id="KW-0812">Transmembrane</keyword>
<dbReference type="PANTHER" id="PTHR30250:SF26">
    <property type="entry name" value="PSMA PROTEIN"/>
    <property type="match status" value="1"/>
</dbReference>
<dbReference type="Pfam" id="PF01554">
    <property type="entry name" value="MatE"/>
    <property type="match status" value="1"/>
</dbReference>
<feature type="transmembrane region" description="Helical" evidence="6">
    <location>
        <begin position="385"/>
        <end position="405"/>
    </location>
</feature>
<evidence type="ECO:0000256" key="2">
    <source>
        <dbReference type="ARBA" id="ARBA00022475"/>
    </source>
</evidence>
<evidence type="ECO:0000256" key="4">
    <source>
        <dbReference type="ARBA" id="ARBA00022989"/>
    </source>
</evidence>
<evidence type="ECO:0000256" key="6">
    <source>
        <dbReference type="SAM" id="Phobius"/>
    </source>
</evidence>
<comment type="caution">
    <text evidence="7">The sequence shown here is derived from an EMBL/GenBank/DDBJ whole genome shotgun (WGS) entry which is preliminary data.</text>
</comment>
<feature type="transmembrane region" description="Helical" evidence="6">
    <location>
        <begin position="194"/>
        <end position="214"/>
    </location>
</feature>
<reference evidence="8" key="1">
    <citation type="journal article" date="2019" name="Int. J. Syst. Evol. Microbiol.">
        <title>The Global Catalogue of Microorganisms (GCM) 10K type strain sequencing project: providing services to taxonomists for standard genome sequencing and annotation.</title>
        <authorList>
            <consortium name="The Broad Institute Genomics Platform"/>
            <consortium name="The Broad Institute Genome Sequencing Center for Infectious Disease"/>
            <person name="Wu L."/>
            <person name="Ma J."/>
        </authorList>
    </citation>
    <scope>NUCLEOTIDE SEQUENCE [LARGE SCALE GENOMIC DNA]</scope>
    <source>
        <strain evidence="8">JCM 17069</strain>
    </source>
</reference>
<feature type="transmembrane region" description="Helical" evidence="6">
    <location>
        <begin position="322"/>
        <end position="342"/>
    </location>
</feature>
<feature type="transmembrane region" description="Helical" evidence="6">
    <location>
        <begin position="477"/>
        <end position="495"/>
    </location>
</feature>
<dbReference type="InterPro" id="IPR050833">
    <property type="entry name" value="Poly_Biosynth_Transport"/>
</dbReference>
<accession>A0ABP7W5M7</accession>
<dbReference type="InterPro" id="IPR002528">
    <property type="entry name" value="MATE_fam"/>
</dbReference>
<feature type="transmembrane region" description="Helical" evidence="6">
    <location>
        <begin position="29"/>
        <end position="47"/>
    </location>
</feature>
<protein>
    <submittedName>
        <fullName evidence="7">MATE family efflux transporter</fullName>
    </submittedName>
</protein>
<comment type="subcellular location">
    <subcellularLocation>
        <location evidence="1">Cell membrane</location>
        <topology evidence="1">Multi-pass membrane protein</topology>
    </subcellularLocation>
</comment>
<dbReference type="PANTHER" id="PTHR30250">
    <property type="entry name" value="PST FAMILY PREDICTED COLANIC ACID TRANSPORTER"/>
    <property type="match status" value="1"/>
</dbReference>
<evidence type="ECO:0000313" key="7">
    <source>
        <dbReference type="EMBL" id="GAA4080493.1"/>
    </source>
</evidence>
<sequence>MIKKIISLHKSSASNRAVINTAVIYGQRFFAAALSLITTPIILNGLGVQDYGLYTLTIGFVGMLAVLNWSLSSSTQRYTAFAIGEKNTLKLNKVFSSALVIHFLYGLLLLAIIAIISRFYIGSLLNIPVGKLEDTKNILYVVGLLSFISIMSIPFLGILRAKENFIDISIIGITESVLKLGIAFTIVSLTDNKLVIYSLLLLGISVISLVIYYFIVKLNYKEVIISLKFYDKELVKGMFSFLSWSLLGSLSLTSRNEGVQILINLFFGVAKNAAYGIAMQINVAMSILSQGIIGSLSPQIIKSAGAGEYDKMIFLMRTMSKFATFSISLFAIPFFFQCPLILKLWLTNVPQETIIYVRLIIIFGQVMLLSAGIQTVFDAIGKVKIYNIWVSFILMLNIPIAYGFFKMGFPSYTIILVGMCLELISLNVRLRLLKKYLHFSIKEFYFDTFFRVFLPTIALSTILYFFLLIPLDNFLKLIATFLIVFILYPVIIYNFSLERKQKEFFETKFKKLIRS</sequence>
<evidence type="ECO:0000256" key="5">
    <source>
        <dbReference type="ARBA" id="ARBA00023136"/>
    </source>
</evidence>